<protein>
    <submittedName>
        <fullName evidence="3">Conserved domain protein</fullName>
    </submittedName>
</protein>
<feature type="domain" description="Rhamnogalacturonase A/B/Epimerase-like pectate lyase" evidence="2">
    <location>
        <begin position="67"/>
        <end position="131"/>
    </location>
</feature>
<proteinExistence type="predicted"/>
<evidence type="ECO:0000313" key="4">
    <source>
        <dbReference type="Proteomes" id="UP000006000"/>
    </source>
</evidence>
<dbReference type="Pfam" id="PF12708">
    <property type="entry name" value="Pect-lyase_RHGA_epim"/>
    <property type="match status" value="1"/>
</dbReference>
<dbReference type="eggNOG" id="COG5434">
    <property type="taxonomic scope" value="Bacteria"/>
</dbReference>
<feature type="transmembrane region" description="Helical" evidence="1">
    <location>
        <begin position="12"/>
        <end position="34"/>
    </location>
</feature>
<dbReference type="HOGENOM" id="CLU_1803265_0_0_9"/>
<keyword evidence="1" id="KW-1133">Transmembrane helix</keyword>
<dbReference type="InterPro" id="IPR012334">
    <property type="entry name" value="Pectin_lyas_fold"/>
</dbReference>
<gene>
    <name evidence="3" type="ORF">EUBVEN_00188</name>
</gene>
<dbReference type="SUPFAM" id="SSF51126">
    <property type="entry name" value="Pectin lyase-like"/>
    <property type="match status" value="1"/>
</dbReference>
<dbReference type="Gene3D" id="2.160.20.10">
    <property type="entry name" value="Single-stranded right-handed beta-helix, Pectin lyase-like"/>
    <property type="match status" value="1"/>
</dbReference>
<keyword evidence="1" id="KW-0812">Transmembrane</keyword>
<evidence type="ECO:0000259" key="2">
    <source>
        <dbReference type="Pfam" id="PF12708"/>
    </source>
</evidence>
<sequence length="143" mass="16243">MKNRESESYFERINLITRLMLTTFVVGVSLMLFYGQNIKAADINNIGNPTYRVQKNMEQTDAFVYAYNVEDYGADGSGNRDNTEIFQKLLNKTYELGGGIVYVPAGKYKVTGSLKIPKGVTLRGDWRKPETRKPITETVVHHL</sequence>
<comment type="caution">
    <text evidence="3">The sequence shown here is derived from an EMBL/GenBank/DDBJ whole genome shotgun (WGS) entry which is preliminary data.</text>
</comment>
<keyword evidence="1" id="KW-0472">Membrane</keyword>
<accession>A5Z3E2</accession>
<name>A5Z3E2_9FIRM</name>
<dbReference type="OrthoDB" id="2488735at2"/>
<dbReference type="InterPro" id="IPR011050">
    <property type="entry name" value="Pectin_lyase_fold/virulence"/>
</dbReference>
<reference evidence="3 4" key="1">
    <citation type="submission" date="2007-03" db="EMBL/GenBank/DDBJ databases">
        <authorList>
            <person name="Fulton L."/>
            <person name="Clifton S."/>
            <person name="Fulton B."/>
            <person name="Xu J."/>
            <person name="Minx P."/>
            <person name="Pepin K.H."/>
            <person name="Johnson M."/>
            <person name="Thiruvilangam P."/>
            <person name="Bhonagiri V."/>
            <person name="Nash W.E."/>
            <person name="Mardis E.R."/>
            <person name="Wilson R.K."/>
        </authorList>
    </citation>
    <scope>NUCLEOTIDE SEQUENCE [LARGE SCALE GENOMIC DNA]</scope>
    <source>
        <strain evidence="3 4">ATCC 27560</strain>
    </source>
</reference>
<reference evidence="3 4" key="2">
    <citation type="submission" date="2007-04" db="EMBL/GenBank/DDBJ databases">
        <title>Draft genome sequence of Eubacterium ventriosum (ATCC 27560).</title>
        <authorList>
            <person name="Sudarsanam P."/>
            <person name="Ley R."/>
            <person name="Guruge J."/>
            <person name="Turnbaugh P.J."/>
            <person name="Mahowald M."/>
            <person name="Liep D."/>
            <person name="Gordon J."/>
        </authorList>
    </citation>
    <scope>NUCLEOTIDE SEQUENCE [LARGE SCALE GENOMIC DNA]</scope>
    <source>
        <strain evidence="3 4">ATCC 27560</strain>
    </source>
</reference>
<dbReference type="InterPro" id="IPR024535">
    <property type="entry name" value="RHGA/B-epi-like_pectate_lyase"/>
</dbReference>
<evidence type="ECO:0000313" key="3">
    <source>
        <dbReference type="EMBL" id="EDM52537.1"/>
    </source>
</evidence>
<organism evidence="3 4">
    <name type="scientific">Eubacterium ventriosum ATCC 27560</name>
    <dbReference type="NCBI Taxonomy" id="411463"/>
    <lineage>
        <taxon>Bacteria</taxon>
        <taxon>Bacillati</taxon>
        <taxon>Bacillota</taxon>
        <taxon>Clostridia</taxon>
        <taxon>Eubacteriales</taxon>
        <taxon>Eubacteriaceae</taxon>
        <taxon>Eubacterium</taxon>
    </lineage>
</organism>
<dbReference type="Proteomes" id="UP000006000">
    <property type="component" value="Unassembled WGS sequence"/>
</dbReference>
<evidence type="ECO:0000256" key="1">
    <source>
        <dbReference type="SAM" id="Phobius"/>
    </source>
</evidence>
<dbReference type="STRING" id="411463.EUBVEN_00188"/>
<dbReference type="EMBL" id="AAVL02000022">
    <property type="protein sequence ID" value="EDM52537.1"/>
    <property type="molecule type" value="Genomic_DNA"/>
</dbReference>
<dbReference type="AlphaFoldDB" id="A5Z3E2"/>
<dbReference type="RefSeq" id="WP_005361831.1">
    <property type="nucleotide sequence ID" value="NZ_DS264279.1"/>
</dbReference>